<dbReference type="PROSITE" id="PS50991">
    <property type="entry name" value="PYR_CT"/>
    <property type="match status" value="1"/>
</dbReference>
<dbReference type="InterPro" id="IPR002034">
    <property type="entry name" value="AIPM/Hcit_synth_CS"/>
</dbReference>
<dbReference type="PANTHER" id="PTHR42880:SF1">
    <property type="entry name" value="ISOPROPYLMALATE_HOMOCITRATE_CITRAMALATE SYNTHASE FAMILY PROTEIN"/>
    <property type="match status" value="1"/>
</dbReference>
<reference evidence="5" key="1">
    <citation type="journal article" date="2017" name="Genome Announc.">
        <title>Draft Genome Sequence of Terrimicrobium sacchariphilum NM-5T, a Facultative Anaerobic Soil Bacterium of the Class Spartobacteria.</title>
        <authorList>
            <person name="Qiu Y.L."/>
            <person name="Tourlousse D.M."/>
            <person name="Matsuura N."/>
            <person name="Ohashi A."/>
            <person name="Sekiguchi Y."/>
        </authorList>
    </citation>
    <scope>NUCLEOTIDE SEQUENCE [LARGE SCALE GENOMIC DNA]</scope>
    <source>
        <strain evidence="5">NM-5</strain>
    </source>
</reference>
<accession>A0A146G8C6</accession>
<organism evidence="4 5">
    <name type="scientific">Terrimicrobium sacchariphilum</name>
    <dbReference type="NCBI Taxonomy" id="690879"/>
    <lineage>
        <taxon>Bacteria</taxon>
        <taxon>Pseudomonadati</taxon>
        <taxon>Verrucomicrobiota</taxon>
        <taxon>Terrimicrobiia</taxon>
        <taxon>Terrimicrobiales</taxon>
        <taxon>Terrimicrobiaceae</taxon>
        <taxon>Terrimicrobium</taxon>
    </lineage>
</organism>
<dbReference type="PANTHER" id="PTHR42880">
    <property type="entry name" value="HOMOCITRATE SYNTHASE"/>
    <property type="match status" value="1"/>
</dbReference>
<dbReference type="InterPro" id="IPR013785">
    <property type="entry name" value="Aldolase_TIM"/>
</dbReference>
<comment type="caution">
    <text evidence="4">The sequence shown here is derived from an EMBL/GenBank/DDBJ whole genome shotgun (WGS) entry which is preliminary data.</text>
</comment>
<dbReference type="InterPro" id="IPR000891">
    <property type="entry name" value="PYR_CT"/>
</dbReference>
<dbReference type="Proteomes" id="UP000076023">
    <property type="component" value="Unassembled WGS sequence"/>
</dbReference>
<gene>
    <name evidence="4" type="ORF">TSACC_21298</name>
</gene>
<dbReference type="PROSITE" id="PS00816">
    <property type="entry name" value="AIPM_HOMOCIT_SYNTH_2"/>
    <property type="match status" value="1"/>
</dbReference>
<name>A0A146G8C6_TERSA</name>
<dbReference type="Pfam" id="PF00682">
    <property type="entry name" value="HMGL-like"/>
    <property type="match status" value="1"/>
</dbReference>
<dbReference type="InParanoid" id="A0A146G8C6"/>
<dbReference type="SUPFAM" id="SSF51569">
    <property type="entry name" value="Aldolase"/>
    <property type="match status" value="1"/>
</dbReference>
<keyword evidence="5" id="KW-1185">Reference proteome</keyword>
<dbReference type="OrthoDB" id="9804858at2"/>
<evidence type="ECO:0000256" key="1">
    <source>
        <dbReference type="ARBA" id="ARBA00006154"/>
    </source>
</evidence>
<comment type="similarity">
    <text evidence="1">Belongs to the alpha-IPM synthase/homocitrate synthase family.</text>
</comment>
<keyword evidence="2" id="KW-0808">Transferase</keyword>
<dbReference type="RefSeq" id="WP_075078695.1">
    <property type="nucleotide sequence ID" value="NZ_BDCO01000002.1"/>
</dbReference>
<dbReference type="EMBL" id="BDCO01000002">
    <property type="protein sequence ID" value="GAT32896.1"/>
    <property type="molecule type" value="Genomic_DNA"/>
</dbReference>
<proteinExistence type="inferred from homology"/>
<evidence type="ECO:0000313" key="4">
    <source>
        <dbReference type="EMBL" id="GAT32896.1"/>
    </source>
</evidence>
<dbReference type="AlphaFoldDB" id="A0A146G8C6"/>
<evidence type="ECO:0000313" key="5">
    <source>
        <dbReference type="Proteomes" id="UP000076023"/>
    </source>
</evidence>
<dbReference type="Gene3D" id="3.20.20.70">
    <property type="entry name" value="Aldolase class I"/>
    <property type="match status" value="1"/>
</dbReference>
<dbReference type="STRING" id="690879.TSACC_21298"/>
<sequence length="388" mass="41840">MRDLTLSEEIAGARAWFVDTTLRDGEQSAGLTLSSAERCQIARKLWETGVRELEVGIPASGDEAVSRINHVRDAVPDAWLLAWCRARREDIAAARLCAVDGVNLSFPLSDCHLRIWGKSRAWVLRTLTELSEEAASHFSYVAIGGQDASRADPVFLSEFCHAVAELPVLRLRLADTVGILTPDRTARMVRLAAGALRGKPIEIHAHNDLGMATANTIAAWQAGAKCLSTTINGVGERAGNAAFEEVVMGLHAALDVEAGIRRYELVPLCRMLETFARRYVPPTKPVSGREIHVHESGLHILGLQRETLSYQAYSAGETGCAEIFLIGPQTGPRAVARVLGLDDTEAARVYPTLCAAASLLGRSLTIDEALSFLATSDSGQAAAPALRR</sequence>
<feature type="domain" description="Pyruvate carboxyltransferase" evidence="3">
    <location>
        <begin position="15"/>
        <end position="266"/>
    </location>
</feature>
<protein>
    <submittedName>
        <fullName evidence="4">Homocitrate synthase NifV</fullName>
    </submittedName>
</protein>
<evidence type="ECO:0000259" key="3">
    <source>
        <dbReference type="PROSITE" id="PS50991"/>
    </source>
</evidence>
<dbReference type="GO" id="GO:0019752">
    <property type="term" value="P:carboxylic acid metabolic process"/>
    <property type="evidence" value="ECO:0007669"/>
    <property type="project" value="InterPro"/>
</dbReference>
<dbReference type="GO" id="GO:0046912">
    <property type="term" value="F:acyltransferase activity, acyl groups converted into alkyl on transfer"/>
    <property type="evidence" value="ECO:0007669"/>
    <property type="project" value="InterPro"/>
</dbReference>
<evidence type="ECO:0000256" key="2">
    <source>
        <dbReference type="ARBA" id="ARBA00022679"/>
    </source>
</evidence>